<protein>
    <recommendedName>
        <fullName evidence="2">DUF5722 domain-containing protein</fullName>
    </recommendedName>
</protein>
<dbReference type="SUPFAM" id="SSF51445">
    <property type="entry name" value="(Trans)glycosidases"/>
    <property type="match status" value="1"/>
</dbReference>
<evidence type="ECO:0000256" key="1">
    <source>
        <dbReference type="SAM" id="SignalP"/>
    </source>
</evidence>
<dbReference type="AlphaFoldDB" id="A0A5C6AV82"/>
<feature type="signal peptide" evidence="1">
    <location>
        <begin position="1"/>
        <end position="32"/>
    </location>
</feature>
<dbReference type="RefSeq" id="WP_146575701.1">
    <property type="nucleotide sequence ID" value="NZ_SJPM01000001.1"/>
</dbReference>
<organism evidence="3 4">
    <name type="scientific">Neorhodopirellula pilleata</name>
    <dbReference type="NCBI Taxonomy" id="2714738"/>
    <lineage>
        <taxon>Bacteria</taxon>
        <taxon>Pseudomonadati</taxon>
        <taxon>Planctomycetota</taxon>
        <taxon>Planctomycetia</taxon>
        <taxon>Pirellulales</taxon>
        <taxon>Pirellulaceae</taxon>
        <taxon>Neorhodopirellula</taxon>
    </lineage>
</organism>
<keyword evidence="4" id="KW-1185">Reference proteome</keyword>
<feature type="chain" id="PRO_5023048652" description="DUF5722 domain-containing protein" evidence="1">
    <location>
        <begin position="33"/>
        <end position="714"/>
    </location>
</feature>
<dbReference type="Proteomes" id="UP000316213">
    <property type="component" value="Unassembled WGS sequence"/>
</dbReference>
<name>A0A5C6AV82_9BACT</name>
<evidence type="ECO:0000313" key="4">
    <source>
        <dbReference type="Proteomes" id="UP000316213"/>
    </source>
</evidence>
<dbReference type="Pfam" id="PF18989">
    <property type="entry name" value="DUF5722"/>
    <property type="match status" value="1"/>
</dbReference>
<evidence type="ECO:0000259" key="2">
    <source>
        <dbReference type="Pfam" id="PF18989"/>
    </source>
</evidence>
<dbReference type="OrthoDB" id="175224at2"/>
<evidence type="ECO:0000313" key="3">
    <source>
        <dbReference type="EMBL" id="TWU03119.1"/>
    </source>
</evidence>
<sequence length="714" mass="80606" precursor="true">MTPTSVFQLICRSLGTVAFLSCCALFCDRAVADDHEPVAISWHAARVHDADFKVVDDTYLITTTGNDPFIQFELPVAKAIGRDWYLSMETFCTEGVASVEGYAGRHPTHDDLVNLPNVDSSEGWTTYHVNLSRLAPAALDPDRPTPFRIDWGMKKGVRLSVRNVRLRPATDQEREQLESESRIRREKELLDEQIDQYIQSPKPVSIERVEHQDQSILIQGHVKPGVATDQLWLVPRRGHEISALPITTKQPSDKYPIDVVNHRFEVQIPAGPNAPLRYPGVRFQVIRKIADQVDLVSAARYPDQLDPELARSLPPVPSLQAAKGLTCLDVRFTSEQIRDLGLQHGSVNVVMNDLIRMTPAPGYEPITIRGREVYYDIHRTRGLDRNIEMLRRADLTVAAILLIPLRSRSGSPIVHPDADPAGVYAMPNLTTGEGVDVFTLTCDFLADRYSQGDNGNGTEPGFVDRRVDHWIVHNEVDAGWSWTNMGEQPMNVFLDHYFRSMRIVDAAVRNRNPHATAFISLTHMWNQGNPKPWRWYPAKSIMEALMAHCETEGDFPWGLAFHPYPESLWEADTWNDNIENDFDAATISIKNIEVLDRFMHTERARRSDGTVRPVLLSEQGFHSPEDRPDSLQIQAAALLYTFEKIRRCPSVVAFDYHRPVDHPNEGGLRLGLRGLPTSEHPIGRAKPGWDVYRAIGTPAEAALREQYEPLYAAP</sequence>
<dbReference type="InterPro" id="IPR043780">
    <property type="entry name" value="DUF5722"/>
</dbReference>
<dbReference type="EMBL" id="SJPM01000001">
    <property type="protein sequence ID" value="TWU03119.1"/>
    <property type="molecule type" value="Genomic_DNA"/>
</dbReference>
<reference evidence="3 4" key="1">
    <citation type="submission" date="2019-02" db="EMBL/GenBank/DDBJ databases">
        <title>Deep-cultivation of Planctomycetes and their phenomic and genomic characterization uncovers novel biology.</title>
        <authorList>
            <person name="Wiegand S."/>
            <person name="Jogler M."/>
            <person name="Boedeker C."/>
            <person name="Pinto D."/>
            <person name="Vollmers J."/>
            <person name="Rivas-Marin E."/>
            <person name="Kohn T."/>
            <person name="Peeters S.H."/>
            <person name="Heuer A."/>
            <person name="Rast P."/>
            <person name="Oberbeckmann S."/>
            <person name="Bunk B."/>
            <person name="Jeske O."/>
            <person name="Meyerdierks A."/>
            <person name="Storesund J.E."/>
            <person name="Kallscheuer N."/>
            <person name="Luecker S."/>
            <person name="Lage O.M."/>
            <person name="Pohl T."/>
            <person name="Merkel B.J."/>
            <person name="Hornburger P."/>
            <person name="Mueller R.-W."/>
            <person name="Bruemmer F."/>
            <person name="Labrenz M."/>
            <person name="Spormann A.M."/>
            <person name="Op Den Camp H."/>
            <person name="Overmann J."/>
            <person name="Amann R."/>
            <person name="Jetten M.S.M."/>
            <person name="Mascher T."/>
            <person name="Medema M.H."/>
            <person name="Devos D.P."/>
            <person name="Kaster A.-K."/>
            <person name="Ovreas L."/>
            <person name="Rohde M."/>
            <person name="Galperin M.Y."/>
            <person name="Jogler C."/>
        </authorList>
    </citation>
    <scope>NUCLEOTIDE SEQUENCE [LARGE SCALE GENOMIC DNA]</scope>
    <source>
        <strain evidence="3 4">Pla100</strain>
    </source>
</reference>
<accession>A0A5C6AV82</accession>
<dbReference type="Gene3D" id="3.20.20.80">
    <property type="entry name" value="Glycosidases"/>
    <property type="match status" value="1"/>
</dbReference>
<gene>
    <name evidence="3" type="ORF">Pla100_00370</name>
</gene>
<keyword evidence="1" id="KW-0732">Signal</keyword>
<dbReference type="InterPro" id="IPR017853">
    <property type="entry name" value="GH"/>
</dbReference>
<feature type="domain" description="DUF5722" evidence="2">
    <location>
        <begin position="318"/>
        <end position="709"/>
    </location>
</feature>
<proteinExistence type="predicted"/>
<comment type="caution">
    <text evidence="3">The sequence shown here is derived from an EMBL/GenBank/DDBJ whole genome shotgun (WGS) entry which is preliminary data.</text>
</comment>